<keyword evidence="2" id="KW-1185">Reference proteome</keyword>
<gene>
    <name evidence="1" type="ORF">M5K25_017985</name>
</gene>
<dbReference type="Proteomes" id="UP001552299">
    <property type="component" value="Unassembled WGS sequence"/>
</dbReference>
<accession>A0ABD0UP14</accession>
<organism evidence="1 2">
    <name type="scientific">Dendrobium thyrsiflorum</name>
    <name type="common">Pinecone-like raceme dendrobium</name>
    <name type="synonym">Orchid</name>
    <dbReference type="NCBI Taxonomy" id="117978"/>
    <lineage>
        <taxon>Eukaryota</taxon>
        <taxon>Viridiplantae</taxon>
        <taxon>Streptophyta</taxon>
        <taxon>Embryophyta</taxon>
        <taxon>Tracheophyta</taxon>
        <taxon>Spermatophyta</taxon>
        <taxon>Magnoliopsida</taxon>
        <taxon>Liliopsida</taxon>
        <taxon>Asparagales</taxon>
        <taxon>Orchidaceae</taxon>
        <taxon>Epidendroideae</taxon>
        <taxon>Malaxideae</taxon>
        <taxon>Dendrobiinae</taxon>
        <taxon>Dendrobium</taxon>
    </lineage>
</organism>
<evidence type="ECO:0000313" key="2">
    <source>
        <dbReference type="Proteomes" id="UP001552299"/>
    </source>
</evidence>
<proteinExistence type="predicted"/>
<evidence type="ECO:0000313" key="1">
    <source>
        <dbReference type="EMBL" id="KAL0912042.1"/>
    </source>
</evidence>
<dbReference type="AlphaFoldDB" id="A0ABD0UP14"/>
<name>A0ABD0UP14_DENTH</name>
<comment type="caution">
    <text evidence="1">The sequence shown here is derived from an EMBL/GenBank/DDBJ whole genome shotgun (WGS) entry which is preliminary data.</text>
</comment>
<dbReference type="EMBL" id="JANQDX010000014">
    <property type="protein sequence ID" value="KAL0912042.1"/>
    <property type="molecule type" value="Genomic_DNA"/>
</dbReference>
<protein>
    <submittedName>
        <fullName evidence="1">Uncharacterized protein</fullName>
    </submittedName>
</protein>
<sequence>MSRFPYFSSTRIRHSSAAISPVEKAPCTVPPLKKIMRLSNGIIAIRAQRIDICTPIQADKSESETTATQPTAFTVATTIVAATGDH</sequence>
<reference evidence="1 2" key="1">
    <citation type="journal article" date="2024" name="Plant Biotechnol. J.">
        <title>Dendrobium thyrsiflorum genome and its molecular insights into genes involved in important horticultural traits.</title>
        <authorList>
            <person name="Chen B."/>
            <person name="Wang J.Y."/>
            <person name="Zheng P.J."/>
            <person name="Li K.L."/>
            <person name="Liang Y.M."/>
            <person name="Chen X.F."/>
            <person name="Zhang C."/>
            <person name="Zhao X."/>
            <person name="He X."/>
            <person name="Zhang G.Q."/>
            <person name="Liu Z.J."/>
            <person name="Xu Q."/>
        </authorList>
    </citation>
    <scope>NUCLEOTIDE SEQUENCE [LARGE SCALE GENOMIC DNA]</scope>
    <source>
        <strain evidence="1">GZMU011</strain>
    </source>
</reference>